<dbReference type="OrthoDB" id="9798833at2"/>
<dbReference type="PANTHER" id="PTHR43155:SF2">
    <property type="entry name" value="CYCLIC DI-GMP PHOSPHODIESTERASE PA4108"/>
    <property type="match status" value="1"/>
</dbReference>
<reference evidence="2 3" key="1">
    <citation type="submission" date="2011-11" db="EMBL/GenBank/DDBJ databases">
        <title>The Noncontiguous Finished genome of Desulfosporosinus youngiae DSM 17734.</title>
        <authorList>
            <consortium name="US DOE Joint Genome Institute (JGI-PGF)"/>
            <person name="Lucas S."/>
            <person name="Han J."/>
            <person name="Lapidus A."/>
            <person name="Cheng J.-F."/>
            <person name="Goodwin L."/>
            <person name="Pitluck S."/>
            <person name="Peters L."/>
            <person name="Ovchinnikova G."/>
            <person name="Lu M."/>
            <person name="Land M.L."/>
            <person name="Hauser L."/>
            <person name="Pester M."/>
            <person name="Spring S."/>
            <person name="Ollivier B."/>
            <person name="Rattei T."/>
            <person name="Klenk H.-P."/>
            <person name="Wagner M."/>
            <person name="Loy A."/>
            <person name="Woyke T.J."/>
        </authorList>
    </citation>
    <scope>NUCLEOTIDE SEQUENCE [LARGE SCALE GENOMIC DNA]</scope>
    <source>
        <strain evidence="2 3">DSM 17734</strain>
    </source>
</reference>
<dbReference type="SUPFAM" id="SSF109604">
    <property type="entry name" value="HD-domain/PDEase-like"/>
    <property type="match status" value="1"/>
</dbReference>
<gene>
    <name evidence="2" type="ORF">DesyoDRAFT_0563</name>
</gene>
<dbReference type="eggNOG" id="COG2206">
    <property type="taxonomic scope" value="Bacteria"/>
</dbReference>
<dbReference type="CDD" id="cd00077">
    <property type="entry name" value="HDc"/>
    <property type="match status" value="1"/>
</dbReference>
<proteinExistence type="predicted"/>
<keyword evidence="3" id="KW-1185">Reference proteome</keyword>
<dbReference type="EMBL" id="CM001441">
    <property type="protein sequence ID" value="EHQ87745.1"/>
    <property type="molecule type" value="Genomic_DNA"/>
</dbReference>
<dbReference type="HOGENOM" id="CLU_000445_92_3_9"/>
<evidence type="ECO:0000313" key="2">
    <source>
        <dbReference type="EMBL" id="EHQ87745.1"/>
    </source>
</evidence>
<dbReference type="RefSeq" id="WP_007779114.1">
    <property type="nucleotide sequence ID" value="NZ_CM001441.1"/>
</dbReference>
<dbReference type="InterPro" id="IPR037522">
    <property type="entry name" value="HD_GYP_dom"/>
</dbReference>
<dbReference type="Proteomes" id="UP000005104">
    <property type="component" value="Chromosome"/>
</dbReference>
<name>H5XSS7_9FIRM</name>
<dbReference type="InterPro" id="IPR003607">
    <property type="entry name" value="HD/PDEase_dom"/>
</dbReference>
<accession>H5XSS7</accession>
<dbReference type="SMART" id="SM00471">
    <property type="entry name" value="HDc"/>
    <property type="match status" value="1"/>
</dbReference>
<protein>
    <submittedName>
        <fullName evidence="2">HD-GYP domain-containing protein</fullName>
    </submittedName>
</protein>
<dbReference type="PROSITE" id="PS51832">
    <property type="entry name" value="HD_GYP"/>
    <property type="match status" value="1"/>
</dbReference>
<organism evidence="2 3">
    <name type="scientific">Desulfosporosinus youngiae DSM 17734</name>
    <dbReference type="NCBI Taxonomy" id="768710"/>
    <lineage>
        <taxon>Bacteria</taxon>
        <taxon>Bacillati</taxon>
        <taxon>Bacillota</taxon>
        <taxon>Clostridia</taxon>
        <taxon>Eubacteriales</taxon>
        <taxon>Desulfitobacteriaceae</taxon>
        <taxon>Desulfosporosinus</taxon>
    </lineage>
</organism>
<dbReference type="PANTHER" id="PTHR43155">
    <property type="entry name" value="CYCLIC DI-GMP PHOSPHODIESTERASE PA4108-RELATED"/>
    <property type="match status" value="1"/>
</dbReference>
<sequence length="219" mass="24943">MFQFIQRFLRQQHFHDIIECLATALEAKDLYTSGHSSRVGDMSYDLGRAMGLKGLELENIHIAAHLHDIGKMGISETILNKRDRLLPHEWAQIQTHPEIGYKILAKSKGLKEIAEIVLHHHERWDGKGYPSGLRENEIPLGSRIIGVADSIDAITSARPYRKALSWEECWDEILLNKGIQFDPLAVEATEKLLKKWRAGWLGSQNKGVYREPRMNGSVV</sequence>
<dbReference type="AlphaFoldDB" id="H5XSS7"/>
<feature type="domain" description="HD-GYP" evidence="1">
    <location>
        <begin position="10"/>
        <end position="205"/>
    </location>
</feature>
<dbReference type="Gene3D" id="1.10.3210.10">
    <property type="entry name" value="Hypothetical protein af1432"/>
    <property type="match status" value="1"/>
</dbReference>
<evidence type="ECO:0000259" key="1">
    <source>
        <dbReference type="PROSITE" id="PS51832"/>
    </source>
</evidence>
<dbReference type="Pfam" id="PF13487">
    <property type="entry name" value="HD_5"/>
    <property type="match status" value="1"/>
</dbReference>
<evidence type="ECO:0000313" key="3">
    <source>
        <dbReference type="Proteomes" id="UP000005104"/>
    </source>
</evidence>
<dbReference type="STRING" id="768710.DesyoDRAFT_0563"/>